<proteinExistence type="predicted"/>
<comment type="caution">
    <text evidence="2">The sequence shown here is derived from an EMBL/GenBank/DDBJ whole genome shotgun (WGS) entry which is preliminary data.</text>
</comment>
<evidence type="ECO:0000313" key="2">
    <source>
        <dbReference type="EMBL" id="MFC0718635.1"/>
    </source>
</evidence>
<dbReference type="PROSITE" id="PS51257">
    <property type="entry name" value="PROKAR_LIPOPROTEIN"/>
    <property type="match status" value="1"/>
</dbReference>
<feature type="chain" id="PRO_5047027474" description="DUF5666 domain-containing protein" evidence="1">
    <location>
        <begin position="32"/>
        <end position="126"/>
    </location>
</feature>
<keyword evidence="1" id="KW-0732">Signal</keyword>
<evidence type="ECO:0008006" key="4">
    <source>
        <dbReference type="Google" id="ProtNLM"/>
    </source>
</evidence>
<feature type="signal peptide" evidence="1">
    <location>
        <begin position="1"/>
        <end position="31"/>
    </location>
</feature>
<dbReference type="Proteomes" id="UP001589898">
    <property type="component" value="Unassembled WGS sequence"/>
</dbReference>
<reference evidence="2 3" key="1">
    <citation type="submission" date="2024-09" db="EMBL/GenBank/DDBJ databases">
        <authorList>
            <person name="Sun Q."/>
            <person name="Mori K."/>
        </authorList>
    </citation>
    <scope>NUCLEOTIDE SEQUENCE [LARGE SCALE GENOMIC DNA]</scope>
    <source>
        <strain evidence="2 3">KCTC 52403</strain>
    </source>
</reference>
<organism evidence="2 3">
    <name type="scientific">Luteimonas padinae</name>
    <dbReference type="NCBI Taxonomy" id="1714359"/>
    <lineage>
        <taxon>Bacteria</taxon>
        <taxon>Pseudomonadati</taxon>
        <taxon>Pseudomonadota</taxon>
        <taxon>Gammaproteobacteria</taxon>
        <taxon>Lysobacterales</taxon>
        <taxon>Lysobacteraceae</taxon>
        <taxon>Luteimonas</taxon>
    </lineage>
</organism>
<dbReference type="RefSeq" id="WP_229823010.1">
    <property type="nucleotide sequence ID" value="NZ_BMZT01000002.1"/>
</dbReference>
<sequence length="126" mass="12882">MFRTPLPCRLPFALAATLLVASCAITAPAPAAGPTRIQGTIASIDLQPWTYDGHAVVEVDADGGGRVPVALPARWNLCRAAAVEVEALAVGMRVDVVGEASGEGEVVVCTDPAHRLTPAAGVGSKR</sequence>
<evidence type="ECO:0000256" key="1">
    <source>
        <dbReference type="SAM" id="SignalP"/>
    </source>
</evidence>
<accession>A0ABV6T0N7</accession>
<gene>
    <name evidence="2" type="ORF">ACFFFU_12925</name>
</gene>
<dbReference type="EMBL" id="JBHLTF010000033">
    <property type="protein sequence ID" value="MFC0718635.1"/>
    <property type="molecule type" value="Genomic_DNA"/>
</dbReference>
<name>A0ABV6T0N7_9GAMM</name>
<keyword evidence="3" id="KW-1185">Reference proteome</keyword>
<evidence type="ECO:0000313" key="3">
    <source>
        <dbReference type="Proteomes" id="UP001589898"/>
    </source>
</evidence>
<protein>
    <recommendedName>
        <fullName evidence="4">DUF5666 domain-containing protein</fullName>
    </recommendedName>
</protein>